<keyword evidence="2" id="KW-0238">DNA-binding</keyword>
<dbReference type="PANTHER" id="PTHR24567:SF74">
    <property type="entry name" value="HTH-TYPE TRANSCRIPTIONAL REGULATOR ARCR"/>
    <property type="match status" value="1"/>
</dbReference>
<dbReference type="RefSeq" id="WP_153272751.1">
    <property type="nucleotide sequence ID" value="NZ_CP043499.1"/>
</dbReference>
<dbReference type="SMART" id="SM00419">
    <property type="entry name" value="HTH_CRP"/>
    <property type="match status" value="1"/>
</dbReference>
<geneLocation type="plasmid" evidence="6 7">
    <name>unnamed</name>
</geneLocation>
<dbReference type="GO" id="GO:0005829">
    <property type="term" value="C:cytosol"/>
    <property type="evidence" value="ECO:0007669"/>
    <property type="project" value="TreeGrafter"/>
</dbReference>
<dbReference type="Gene3D" id="2.60.120.10">
    <property type="entry name" value="Jelly Rolls"/>
    <property type="match status" value="1"/>
</dbReference>
<evidence type="ECO:0000256" key="3">
    <source>
        <dbReference type="ARBA" id="ARBA00023163"/>
    </source>
</evidence>
<reference evidence="6 7" key="1">
    <citation type="submission" date="2019-08" db="EMBL/GenBank/DDBJ databases">
        <title>Prosopis cineraria nodule microbiome.</title>
        <authorList>
            <person name="Ali R."/>
            <person name="Chaluvadi S.R."/>
            <person name="Wang X."/>
        </authorList>
    </citation>
    <scope>NUCLEOTIDE SEQUENCE [LARGE SCALE GENOMIC DNA]</scope>
    <source>
        <strain evidence="6 7">BG7</strain>
        <plasmid evidence="6 7">unnamed</plasmid>
    </source>
</reference>
<evidence type="ECO:0000259" key="5">
    <source>
        <dbReference type="PROSITE" id="PS51063"/>
    </source>
</evidence>
<dbReference type="Pfam" id="PF00027">
    <property type="entry name" value="cNMP_binding"/>
    <property type="match status" value="1"/>
</dbReference>
<dbReference type="SUPFAM" id="SSF46785">
    <property type="entry name" value="Winged helix' DNA-binding domain"/>
    <property type="match status" value="1"/>
</dbReference>
<evidence type="ECO:0000259" key="4">
    <source>
        <dbReference type="PROSITE" id="PS50042"/>
    </source>
</evidence>
<protein>
    <submittedName>
        <fullName evidence="6">Crp/Fnr family transcriptional regulator</fullName>
    </submittedName>
</protein>
<dbReference type="CDD" id="cd00038">
    <property type="entry name" value="CAP_ED"/>
    <property type="match status" value="1"/>
</dbReference>
<dbReference type="SUPFAM" id="SSF51206">
    <property type="entry name" value="cAMP-binding domain-like"/>
    <property type="match status" value="1"/>
</dbReference>
<keyword evidence="1" id="KW-0805">Transcription regulation</keyword>
<dbReference type="PROSITE" id="PS50042">
    <property type="entry name" value="CNMP_BINDING_3"/>
    <property type="match status" value="1"/>
</dbReference>
<dbReference type="OrthoDB" id="190787at2"/>
<dbReference type="Proteomes" id="UP000326881">
    <property type="component" value="Plasmid unnamed"/>
</dbReference>
<dbReference type="InterPro" id="IPR014710">
    <property type="entry name" value="RmlC-like_jellyroll"/>
</dbReference>
<dbReference type="InterPro" id="IPR012318">
    <property type="entry name" value="HTH_CRP"/>
</dbReference>
<dbReference type="InterPro" id="IPR036390">
    <property type="entry name" value="WH_DNA-bd_sf"/>
</dbReference>
<feature type="domain" description="Cyclic nucleotide-binding" evidence="4">
    <location>
        <begin position="13"/>
        <end position="115"/>
    </location>
</feature>
<dbReference type="InterPro" id="IPR000595">
    <property type="entry name" value="cNMP-bd_dom"/>
</dbReference>
<evidence type="ECO:0000313" key="7">
    <source>
        <dbReference type="Proteomes" id="UP000326881"/>
    </source>
</evidence>
<sequence length="222" mass="24015">MLQKLRSVRQSELFRGVSAEVAAEIDAICRIKTFSNNEVIHPEGELAVAIFYVVNGLVRLTKTEAASGREADVSICEPGETFGEYLLTEGVNYVTAARAADVTDVAIFDLMKLRKLAGRHPILQTNAARIMSRHLSEAFRCISADRLQTAPQRVANYFLGRCPEGAAQASFRLPFQKRILAGKLGLAPEALSRAFAALADAGVNVHGRTVTILSVASLRAAC</sequence>
<evidence type="ECO:0000313" key="6">
    <source>
        <dbReference type="EMBL" id="QFY62765.1"/>
    </source>
</evidence>
<dbReference type="SMART" id="SM00100">
    <property type="entry name" value="cNMP"/>
    <property type="match status" value="1"/>
</dbReference>
<proteinExistence type="predicted"/>
<dbReference type="EMBL" id="CP043499">
    <property type="protein sequence ID" value="QFY62765.1"/>
    <property type="molecule type" value="Genomic_DNA"/>
</dbReference>
<organism evidence="6 7">
    <name type="scientific">Rhizobium grahamii</name>
    <dbReference type="NCBI Taxonomy" id="1120045"/>
    <lineage>
        <taxon>Bacteria</taxon>
        <taxon>Pseudomonadati</taxon>
        <taxon>Pseudomonadota</taxon>
        <taxon>Alphaproteobacteria</taxon>
        <taxon>Hyphomicrobiales</taxon>
        <taxon>Rhizobiaceae</taxon>
        <taxon>Rhizobium/Agrobacterium group</taxon>
        <taxon>Rhizobium</taxon>
    </lineage>
</organism>
<dbReference type="GO" id="GO:0003677">
    <property type="term" value="F:DNA binding"/>
    <property type="evidence" value="ECO:0007669"/>
    <property type="project" value="UniProtKB-KW"/>
</dbReference>
<dbReference type="PROSITE" id="PS51063">
    <property type="entry name" value="HTH_CRP_2"/>
    <property type="match status" value="1"/>
</dbReference>
<dbReference type="InterPro" id="IPR036388">
    <property type="entry name" value="WH-like_DNA-bd_sf"/>
</dbReference>
<dbReference type="KEGG" id="rgr:FZ934_20575"/>
<evidence type="ECO:0000256" key="1">
    <source>
        <dbReference type="ARBA" id="ARBA00023015"/>
    </source>
</evidence>
<accession>A0A5Q0CBP1</accession>
<dbReference type="InterPro" id="IPR050397">
    <property type="entry name" value="Env_Response_Regulators"/>
</dbReference>
<keyword evidence="3" id="KW-0804">Transcription</keyword>
<gene>
    <name evidence="6" type="ORF">FZ934_20575</name>
</gene>
<keyword evidence="7" id="KW-1185">Reference proteome</keyword>
<keyword evidence="6" id="KW-0614">Plasmid</keyword>
<dbReference type="InterPro" id="IPR018490">
    <property type="entry name" value="cNMP-bd_dom_sf"/>
</dbReference>
<dbReference type="PANTHER" id="PTHR24567">
    <property type="entry name" value="CRP FAMILY TRANSCRIPTIONAL REGULATORY PROTEIN"/>
    <property type="match status" value="1"/>
</dbReference>
<dbReference type="Pfam" id="PF13545">
    <property type="entry name" value="HTH_Crp_2"/>
    <property type="match status" value="1"/>
</dbReference>
<dbReference type="Gene3D" id="1.10.10.10">
    <property type="entry name" value="Winged helix-like DNA-binding domain superfamily/Winged helix DNA-binding domain"/>
    <property type="match status" value="1"/>
</dbReference>
<dbReference type="GO" id="GO:0003700">
    <property type="term" value="F:DNA-binding transcription factor activity"/>
    <property type="evidence" value="ECO:0007669"/>
    <property type="project" value="TreeGrafter"/>
</dbReference>
<name>A0A5Q0CBP1_9HYPH</name>
<evidence type="ECO:0000256" key="2">
    <source>
        <dbReference type="ARBA" id="ARBA00023125"/>
    </source>
</evidence>
<feature type="domain" description="HTH crp-type" evidence="5">
    <location>
        <begin position="148"/>
        <end position="216"/>
    </location>
</feature>
<dbReference type="AlphaFoldDB" id="A0A5Q0CBP1"/>